<name>W6K4S6_9MICO</name>
<dbReference type="AlphaFoldDB" id="W6K4S6"/>
<evidence type="ECO:0000256" key="1">
    <source>
        <dbReference type="SAM" id="MobiDB-lite"/>
    </source>
</evidence>
<accession>W6K4S6</accession>
<protein>
    <submittedName>
        <fullName evidence="2">Uncharacterized protein</fullName>
    </submittedName>
</protein>
<sequence>MKKLLLVVATAVGASILKKNMERSRSEKDLWAEATTPSTTASAESGKGAWASATDTPGDN</sequence>
<feature type="compositionally biased region" description="Basic and acidic residues" evidence="1">
    <location>
        <begin position="22"/>
        <end position="31"/>
    </location>
</feature>
<dbReference type="Proteomes" id="UP000035763">
    <property type="component" value="Unassembled WGS sequence"/>
</dbReference>
<dbReference type="InterPro" id="IPR047990">
    <property type="entry name" value="DLW39-like"/>
</dbReference>
<dbReference type="EMBL" id="CAJA01000506">
    <property type="protein sequence ID" value="CCH75529.1"/>
    <property type="molecule type" value="Genomic_DNA"/>
</dbReference>
<evidence type="ECO:0000313" key="3">
    <source>
        <dbReference type="Proteomes" id="UP000035763"/>
    </source>
</evidence>
<feature type="region of interest" description="Disordered" evidence="1">
    <location>
        <begin position="22"/>
        <end position="60"/>
    </location>
</feature>
<dbReference type="NCBIfam" id="NF038356">
    <property type="entry name" value="actino_DLW39"/>
    <property type="match status" value="1"/>
</dbReference>
<gene>
    <name evidence="2" type="ORF">BN11_790002</name>
</gene>
<reference evidence="2 3" key="1">
    <citation type="journal article" date="2013" name="ISME J.">
        <title>A metabolic model for members of the genus Tetrasphaera involved in enhanced biological phosphorus removal.</title>
        <authorList>
            <person name="Kristiansen R."/>
            <person name="Nguyen H.T.T."/>
            <person name="Saunders A.M."/>
            <person name="Nielsen J.L."/>
            <person name="Wimmer R."/>
            <person name="Le V.Q."/>
            <person name="McIlroy S.J."/>
            <person name="Petrovski S."/>
            <person name="Seviour R.J."/>
            <person name="Calteau A."/>
            <person name="Nielsen K.L."/>
            <person name="Nielsen P.H."/>
        </authorList>
    </citation>
    <scope>NUCLEOTIDE SEQUENCE [LARGE SCALE GENOMIC DNA]</scope>
    <source>
        <strain evidence="2 3">Ben110</strain>
    </source>
</reference>
<keyword evidence="3" id="KW-1185">Reference proteome</keyword>
<organism evidence="2 3">
    <name type="scientific">Nostocoides australiense Ben110</name>
    <dbReference type="NCBI Taxonomy" id="1193182"/>
    <lineage>
        <taxon>Bacteria</taxon>
        <taxon>Bacillati</taxon>
        <taxon>Actinomycetota</taxon>
        <taxon>Actinomycetes</taxon>
        <taxon>Micrococcales</taxon>
        <taxon>Intrasporangiaceae</taxon>
        <taxon>Nostocoides</taxon>
    </lineage>
</organism>
<proteinExistence type="predicted"/>
<dbReference type="RefSeq" id="WP_048696093.1">
    <property type="nucleotide sequence ID" value="NZ_HG764815.1"/>
</dbReference>
<dbReference type="STRING" id="1193182.BN11_790002"/>
<feature type="compositionally biased region" description="Low complexity" evidence="1">
    <location>
        <begin position="32"/>
        <end position="45"/>
    </location>
</feature>
<evidence type="ECO:0000313" key="2">
    <source>
        <dbReference type="EMBL" id="CCH75529.1"/>
    </source>
</evidence>
<comment type="caution">
    <text evidence="2">The sequence shown here is derived from an EMBL/GenBank/DDBJ whole genome shotgun (WGS) entry which is preliminary data.</text>
</comment>